<dbReference type="Gene3D" id="2.60.220.30">
    <property type="match status" value="1"/>
</dbReference>
<dbReference type="OMA" id="LHDTHEA"/>
<dbReference type="InterPro" id="IPR011029">
    <property type="entry name" value="DEATH-like_dom_sf"/>
</dbReference>
<feature type="signal peptide" evidence="14">
    <location>
        <begin position="1"/>
        <end position="28"/>
    </location>
</feature>
<reference evidence="17 18" key="1">
    <citation type="journal article" date="2018" name="Nat. Ecol. Evol.">
        <title>Shark genomes provide insights into elasmobranch evolution and the origin of vertebrates.</title>
        <authorList>
            <person name="Hara Y"/>
            <person name="Yamaguchi K"/>
            <person name="Onimaru K"/>
            <person name="Kadota M"/>
            <person name="Koyanagi M"/>
            <person name="Keeley SD"/>
            <person name="Tatsumi K"/>
            <person name="Tanaka K"/>
            <person name="Motone F"/>
            <person name="Kageyama Y"/>
            <person name="Nozu R"/>
            <person name="Adachi N"/>
            <person name="Nishimura O"/>
            <person name="Nakagawa R"/>
            <person name="Tanegashima C"/>
            <person name="Kiyatake I"/>
            <person name="Matsumoto R"/>
            <person name="Murakumo K"/>
            <person name="Nishida K"/>
            <person name="Terakita A"/>
            <person name="Kuratani S"/>
            <person name="Sato K"/>
            <person name="Hyodo S Kuraku.S."/>
        </authorList>
    </citation>
    <scope>NUCLEOTIDE SEQUENCE [LARGE SCALE GENOMIC DNA]</scope>
</reference>
<keyword evidence="13 14" id="KW-0393">Immunoglobulin domain</keyword>
<evidence type="ECO:0000256" key="10">
    <source>
        <dbReference type="ARBA" id="ARBA00023157"/>
    </source>
</evidence>
<comment type="similarity">
    <text evidence="2 14">Belongs to the unc-5 family.</text>
</comment>
<dbReference type="Gene3D" id="2.60.40.10">
    <property type="entry name" value="Immunoglobulins"/>
    <property type="match status" value="2"/>
</dbReference>
<dbReference type="FunFam" id="2.60.220.30:FF:000003">
    <property type="entry name" value="Unc-5 netrin receptor C"/>
    <property type="match status" value="1"/>
</dbReference>
<dbReference type="Proteomes" id="UP000287033">
    <property type="component" value="Unassembled WGS sequence"/>
</dbReference>
<dbReference type="AlphaFoldDB" id="A0A401RZG1"/>
<dbReference type="InterPro" id="IPR033772">
    <property type="entry name" value="UPA"/>
</dbReference>
<dbReference type="InterPro" id="IPR036383">
    <property type="entry name" value="TSP1_rpt_sf"/>
</dbReference>
<evidence type="ECO:0000256" key="8">
    <source>
        <dbReference type="ARBA" id="ARBA00022989"/>
    </source>
</evidence>
<dbReference type="SUPFAM" id="SSF47986">
    <property type="entry name" value="DEATH domain"/>
    <property type="match status" value="1"/>
</dbReference>
<evidence type="ECO:0000256" key="5">
    <source>
        <dbReference type="ARBA" id="ARBA00022692"/>
    </source>
</evidence>
<dbReference type="OrthoDB" id="5973910at2759"/>
<dbReference type="PANTHER" id="PTHR12582:SF4">
    <property type="entry name" value="NETRIN RECEPTOR UNC5A"/>
    <property type="match status" value="1"/>
</dbReference>
<dbReference type="SMART" id="SM00218">
    <property type="entry name" value="ZU5"/>
    <property type="match status" value="1"/>
</dbReference>
<dbReference type="Pfam" id="PF25609">
    <property type="entry name" value="Unc5_NetrinR_N"/>
    <property type="match status" value="1"/>
</dbReference>
<dbReference type="InterPro" id="IPR036179">
    <property type="entry name" value="Ig-like_dom_sf"/>
</dbReference>
<dbReference type="Pfam" id="PF13927">
    <property type="entry name" value="Ig_3"/>
    <property type="match status" value="1"/>
</dbReference>
<comment type="subcellular location">
    <subcellularLocation>
        <location evidence="1 14">Cell membrane</location>
        <topology evidence="1 14">Single-pass type I membrane protein</topology>
    </subcellularLocation>
</comment>
<dbReference type="SUPFAM" id="SSF48726">
    <property type="entry name" value="Immunoglobulin"/>
    <property type="match status" value="2"/>
</dbReference>
<keyword evidence="4" id="KW-1003">Cell membrane</keyword>
<gene>
    <name evidence="17" type="ORF">chiPu_0001938</name>
</gene>
<dbReference type="PROSITE" id="PS50835">
    <property type="entry name" value="IG_LIKE"/>
    <property type="match status" value="1"/>
</dbReference>
<dbReference type="InterPro" id="IPR037936">
    <property type="entry name" value="UNC5A-D"/>
</dbReference>
<feature type="transmembrane region" description="Helical" evidence="14">
    <location>
        <begin position="365"/>
        <end position="389"/>
    </location>
</feature>
<dbReference type="InterPro" id="IPR013783">
    <property type="entry name" value="Ig-like_fold"/>
</dbReference>
<proteinExistence type="inferred from homology"/>
<evidence type="ECO:0000256" key="1">
    <source>
        <dbReference type="ARBA" id="ARBA00004251"/>
    </source>
</evidence>
<dbReference type="SUPFAM" id="SSF82895">
    <property type="entry name" value="TSP-1 type 1 repeat"/>
    <property type="match status" value="2"/>
</dbReference>
<dbReference type="InterPro" id="IPR007110">
    <property type="entry name" value="Ig-like_dom"/>
</dbReference>
<dbReference type="SMART" id="SM00409">
    <property type="entry name" value="IG"/>
    <property type="match status" value="1"/>
</dbReference>
<dbReference type="Pfam" id="PF00531">
    <property type="entry name" value="Death"/>
    <property type="match status" value="1"/>
</dbReference>
<name>A0A401RZG1_CHIPU</name>
<evidence type="ECO:0000256" key="11">
    <source>
        <dbReference type="ARBA" id="ARBA00023170"/>
    </source>
</evidence>
<dbReference type="GO" id="GO:0005886">
    <property type="term" value="C:plasma membrane"/>
    <property type="evidence" value="ECO:0007669"/>
    <property type="project" value="UniProtKB-SubCell"/>
</dbReference>
<dbReference type="FunFam" id="2.20.100.10:FF:000002">
    <property type="entry name" value="Unc-5 netrin receptor C"/>
    <property type="match status" value="1"/>
</dbReference>
<evidence type="ECO:0000256" key="2">
    <source>
        <dbReference type="ARBA" id="ARBA00009844"/>
    </source>
</evidence>
<dbReference type="Gene3D" id="1.10.533.10">
    <property type="entry name" value="Death Domain, Fas"/>
    <property type="match status" value="1"/>
</dbReference>
<dbReference type="FunFam" id="2.20.100.10:FF:000007">
    <property type="entry name" value="Thrombospondin 1"/>
    <property type="match status" value="1"/>
</dbReference>
<dbReference type="InterPro" id="IPR000488">
    <property type="entry name" value="Death_dom"/>
</dbReference>
<dbReference type="GO" id="GO:0033564">
    <property type="term" value="P:anterior/posterior axon guidance"/>
    <property type="evidence" value="ECO:0007669"/>
    <property type="project" value="TreeGrafter"/>
</dbReference>
<keyword evidence="18" id="KW-1185">Reference proteome</keyword>
<dbReference type="PANTHER" id="PTHR12582">
    <property type="entry name" value="NETRIN RECEPTOR UNC5"/>
    <property type="match status" value="1"/>
</dbReference>
<dbReference type="SMART" id="SM00209">
    <property type="entry name" value="TSP1"/>
    <property type="match status" value="2"/>
</dbReference>
<dbReference type="InterPro" id="IPR000884">
    <property type="entry name" value="TSP1_rpt"/>
</dbReference>
<evidence type="ECO:0000256" key="12">
    <source>
        <dbReference type="ARBA" id="ARBA00023180"/>
    </source>
</evidence>
<feature type="domain" description="ZU5" evidence="16">
    <location>
        <begin position="501"/>
        <end position="644"/>
    </location>
</feature>
<dbReference type="FunFam" id="2.60.40.10:FF:000039">
    <property type="entry name" value="Unc-5 netrin receptor C"/>
    <property type="match status" value="1"/>
</dbReference>
<dbReference type="PROSITE" id="PS51145">
    <property type="entry name" value="ZU5"/>
    <property type="match status" value="1"/>
</dbReference>
<evidence type="ECO:0000313" key="18">
    <source>
        <dbReference type="Proteomes" id="UP000287033"/>
    </source>
</evidence>
<dbReference type="SMART" id="SM00408">
    <property type="entry name" value="IGc2"/>
    <property type="match status" value="1"/>
</dbReference>
<feature type="domain" description="Ig-like" evidence="15">
    <location>
        <begin position="163"/>
        <end position="244"/>
    </location>
</feature>
<dbReference type="Pfam" id="PF17217">
    <property type="entry name" value="UPA"/>
    <property type="match status" value="1"/>
</dbReference>
<evidence type="ECO:0000259" key="16">
    <source>
        <dbReference type="PROSITE" id="PS51145"/>
    </source>
</evidence>
<dbReference type="InterPro" id="IPR000906">
    <property type="entry name" value="ZU5_dom"/>
</dbReference>
<evidence type="ECO:0000259" key="15">
    <source>
        <dbReference type="PROSITE" id="PS50835"/>
    </source>
</evidence>
<evidence type="ECO:0000256" key="14">
    <source>
        <dbReference type="RuleBase" id="RU367033"/>
    </source>
</evidence>
<comment type="function">
    <text evidence="14">Receptor for netrin required for axon guidance. Mediates axon repulsion of neuronal growth cones in the developing nervous system upon ligand binding.</text>
</comment>
<dbReference type="Pfam" id="PF00791">
    <property type="entry name" value="ZU5"/>
    <property type="match status" value="1"/>
</dbReference>
<dbReference type="GO" id="GO:0005042">
    <property type="term" value="F:netrin receptor activity"/>
    <property type="evidence" value="ECO:0007669"/>
    <property type="project" value="UniProtKB-UniRule"/>
</dbReference>
<evidence type="ECO:0000256" key="4">
    <source>
        <dbReference type="ARBA" id="ARBA00022475"/>
    </source>
</evidence>
<sequence>MPFPRALCNSLGMINFLISSTLYLQAVCQDAEYTETQLETIPVASSESLPHFLVEPEDVYIVKNKPVTLICNATPATQIYFKCNGEWVHQMNHVTEETIDKITGLPVLQVRTDISRQQVEKMFGLEEYWCQCVAWSTTGTTKSRKAFVRIAYLRKNFEQEPLGKEVPLDQEVLLHCRPPEGIPSAKVEWLKNEEVIDPTRDPNFYITMDNNLIIKEARLSDTANYTCVAKNIVARRRSATAAITTYVNGGWSTWSQWESCSTTCGKGWQKRTRTCTSPSPQNGGSFCDGQNTQKASCTILCPVDGSWTEWSKWSACGSECTHWRNRECSEPAPRNGGKECDGLDMESENCTNGLCPQASTVPGDVALYTGVVAVAVCLTLLMVVVILVYRRKQQDFDSDVTDSSILTTGFQPVNIKTPKQDNSHLLTIQPDLTSTSAYQGSIRSRQDISDKIPMTNSPLLDRLANERHTLRNGTVHSDTSNLMARLSMQMNNKSLLRDASNTAFGTFNFLGGRLTIPNRGISLLIPPEAIPRGKIYELYLTVHKKEDVRLPLAGCQTLLSPVVSCGPPGVLLTGPVILSIQHCAEGNLENWSIKLKKQSPQGNWEEVLHLGKEVPSNPYYCQLDGQMSHIFTETLGKYTLVGESLNVTAAKRLRLVLFAPGTCTSLEYSIRVYCLEDTQNAFKEVMQLEKHLGGQLLDEPKVLHFKDSYHNLRLSIHDIQKSLWTSKLLDSYQEIPFYHIWNGCQRNLHCTFTLERYSLSTTELIGKIWVWQVEGEGQSFHIHFNFLKDVRQADFQFMEPNHCATSLAGPCAFKIPYLIRQKICSSLDIPNSRGSDWRMLAYKLKLDRYLTYFASKASPTSVILDLWEAQHFHNGNLNHLAMIMAEMGKQEPMIFVVSEAEC</sequence>
<feature type="chain" id="PRO_5025084513" description="Netrin receptor UNC5" evidence="14">
    <location>
        <begin position="29"/>
        <end position="902"/>
    </location>
</feature>
<keyword evidence="8 14" id="KW-1133">Transmembrane helix</keyword>
<evidence type="ECO:0000313" key="17">
    <source>
        <dbReference type="EMBL" id="GCC23541.1"/>
    </source>
</evidence>
<keyword evidence="9 14" id="KW-0472">Membrane</keyword>
<keyword evidence="12" id="KW-0325">Glycoprotein</keyword>
<evidence type="ECO:0000256" key="7">
    <source>
        <dbReference type="ARBA" id="ARBA00022737"/>
    </source>
</evidence>
<dbReference type="STRING" id="137246.A0A401RZG1"/>
<organism evidence="17 18">
    <name type="scientific">Chiloscyllium punctatum</name>
    <name type="common">Brownbanded bambooshark</name>
    <name type="synonym">Hemiscyllium punctatum</name>
    <dbReference type="NCBI Taxonomy" id="137246"/>
    <lineage>
        <taxon>Eukaryota</taxon>
        <taxon>Metazoa</taxon>
        <taxon>Chordata</taxon>
        <taxon>Craniata</taxon>
        <taxon>Vertebrata</taxon>
        <taxon>Chondrichthyes</taxon>
        <taxon>Elasmobranchii</taxon>
        <taxon>Galeomorphii</taxon>
        <taxon>Galeoidea</taxon>
        <taxon>Orectolobiformes</taxon>
        <taxon>Hemiscylliidae</taxon>
        <taxon>Chiloscyllium</taxon>
    </lineage>
</organism>
<dbReference type="InterPro" id="IPR003598">
    <property type="entry name" value="Ig_sub2"/>
</dbReference>
<keyword evidence="11 14" id="KW-0675">Receptor</keyword>
<dbReference type="FunFam" id="1.10.533.10:FF:000001">
    <property type="entry name" value="Unc-5 netrin receptor B"/>
    <property type="match status" value="1"/>
</dbReference>
<evidence type="ECO:0000256" key="13">
    <source>
        <dbReference type="ARBA" id="ARBA00023319"/>
    </source>
</evidence>
<dbReference type="InterPro" id="IPR057755">
    <property type="entry name" value="UNC5A-D-like_N"/>
</dbReference>
<dbReference type="FunFam" id="2.60.40.10:FF:000037">
    <property type="entry name" value="Unc-5 netrin receptor C"/>
    <property type="match status" value="1"/>
</dbReference>
<keyword evidence="5 14" id="KW-0812">Transmembrane</keyword>
<evidence type="ECO:0000256" key="6">
    <source>
        <dbReference type="ARBA" id="ARBA00022729"/>
    </source>
</evidence>
<dbReference type="EMBL" id="BEZZ01000033">
    <property type="protein sequence ID" value="GCC23541.1"/>
    <property type="molecule type" value="Genomic_DNA"/>
</dbReference>
<keyword evidence="7" id="KW-0677">Repeat</keyword>
<dbReference type="SMART" id="SM00005">
    <property type="entry name" value="DEATH"/>
    <property type="match status" value="1"/>
</dbReference>
<protein>
    <recommendedName>
        <fullName evidence="14">Netrin receptor UNC5</fullName>
    </recommendedName>
</protein>
<evidence type="ECO:0000256" key="3">
    <source>
        <dbReference type="ARBA" id="ARBA00022473"/>
    </source>
</evidence>
<keyword evidence="10" id="KW-1015">Disulfide bond</keyword>
<dbReference type="PROSITE" id="PS50092">
    <property type="entry name" value="TSP1"/>
    <property type="match status" value="2"/>
</dbReference>
<evidence type="ECO:0000256" key="9">
    <source>
        <dbReference type="ARBA" id="ARBA00023136"/>
    </source>
</evidence>
<dbReference type="Gene3D" id="2.20.100.10">
    <property type="entry name" value="Thrombospondin type-1 (TSP1) repeat"/>
    <property type="match status" value="2"/>
</dbReference>
<dbReference type="InterPro" id="IPR003599">
    <property type="entry name" value="Ig_sub"/>
</dbReference>
<comment type="caution">
    <text evidence="17">The sequence shown here is derived from an EMBL/GenBank/DDBJ whole genome shotgun (WGS) entry which is preliminary data.</text>
</comment>
<dbReference type="Pfam" id="PF00090">
    <property type="entry name" value="TSP_1"/>
    <property type="match status" value="1"/>
</dbReference>
<keyword evidence="6 14" id="KW-0732">Signal</keyword>
<keyword evidence="3 14" id="KW-0217">Developmental protein</keyword>
<dbReference type="PRINTS" id="PR01705">
    <property type="entry name" value="TSP1REPEAT"/>
</dbReference>
<accession>A0A401RZG1</accession>